<sequence length="150" mass="17170">MTTIDRIAGLVPAALAFAVLCVAPVAAQESSYTPDVYWEVAMIDVEDGQGENYADYLAREWKATQEFAKSKGYIQDYHVLANNNNREDEPDLYLITVFKKIYDTPEQLRQQKEFEAHMKKDARVLDSEFGARGKMRRVTGSMLLRELKLK</sequence>
<organism evidence="2 3">
    <name type="scientific">Sphingomonas cavernae</name>
    <dbReference type="NCBI Taxonomy" id="2320861"/>
    <lineage>
        <taxon>Bacteria</taxon>
        <taxon>Pseudomonadati</taxon>
        <taxon>Pseudomonadota</taxon>
        <taxon>Alphaproteobacteria</taxon>
        <taxon>Sphingomonadales</taxon>
        <taxon>Sphingomonadaceae</taxon>
        <taxon>Sphingomonas</taxon>
    </lineage>
</organism>
<accession>A0A418WRY0</accession>
<proteinExistence type="predicted"/>
<dbReference type="RefSeq" id="WP_119760543.1">
    <property type="nucleotide sequence ID" value="NZ_QYUM01000002.1"/>
</dbReference>
<dbReference type="AlphaFoldDB" id="A0A418WRY0"/>
<evidence type="ECO:0000256" key="1">
    <source>
        <dbReference type="SAM" id="SignalP"/>
    </source>
</evidence>
<evidence type="ECO:0000313" key="2">
    <source>
        <dbReference type="EMBL" id="RJF93967.1"/>
    </source>
</evidence>
<gene>
    <name evidence="2" type="ORF">D3876_06765</name>
</gene>
<reference evidence="2 3" key="1">
    <citation type="submission" date="2018-09" db="EMBL/GenBank/DDBJ databases">
        <authorList>
            <person name="Zhu H."/>
        </authorList>
    </citation>
    <scope>NUCLEOTIDE SEQUENCE [LARGE SCALE GENOMIC DNA]</scope>
    <source>
        <strain evidence="2 3">K2R01-6</strain>
    </source>
</reference>
<name>A0A418WRY0_9SPHN</name>
<evidence type="ECO:0000313" key="3">
    <source>
        <dbReference type="Proteomes" id="UP000286100"/>
    </source>
</evidence>
<keyword evidence="3" id="KW-1185">Reference proteome</keyword>
<dbReference type="Proteomes" id="UP000286100">
    <property type="component" value="Unassembled WGS sequence"/>
</dbReference>
<comment type="caution">
    <text evidence="2">The sequence shown here is derived from an EMBL/GenBank/DDBJ whole genome shotgun (WGS) entry which is preliminary data.</text>
</comment>
<feature type="chain" id="PRO_5019554893" description="DUF1330 domain-containing protein" evidence="1">
    <location>
        <begin position="28"/>
        <end position="150"/>
    </location>
</feature>
<keyword evidence="1" id="KW-0732">Signal</keyword>
<evidence type="ECO:0008006" key="4">
    <source>
        <dbReference type="Google" id="ProtNLM"/>
    </source>
</evidence>
<dbReference type="EMBL" id="QYUM01000002">
    <property type="protein sequence ID" value="RJF93967.1"/>
    <property type="molecule type" value="Genomic_DNA"/>
</dbReference>
<dbReference type="OrthoDB" id="5985781at2"/>
<protein>
    <recommendedName>
        <fullName evidence="4">DUF1330 domain-containing protein</fullName>
    </recommendedName>
</protein>
<feature type="signal peptide" evidence="1">
    <location>
        <begin position="1"/>
        <end position="27"/>
    </location>
</feature>